<sequence length="181" mass="20854">MRELENVDPLLQSSSSTTILLVSQTSESTLQQSTNLTILNSKFESVNNEFDEQLDDEFSEQLELYEGRVEKDTSSVHEISRSFVCRHAGKLQNKDKSHKTEGSGSCQTDCKWKINIYWSKSFSEYYISTFTNIHTGHTLDSSTIQFIPKNRKLTKEMLKDIEFYTLSEKINASAQYQLLLE</sequence>
<reference evidence="1" key="1">
    <citation type="submission" date="2021-06" db="EMBL/GenBank/DDBJ databases">
        <authorList>
            <person name="Kallberg Y."/>
            <person name="Tangrot J."/>
            <person name="Rosling A."/>
        </authorList>
    </citation>
    <scope>NUCLEOTIDE SEQUENCE</scope>
    <source>
        <strain evidence="1">MA453B</strain>
    </source>
</reference>
<protein>
    <submittedName>
        <fullName evidence="1">1464_t:CDS:1</fullName>
    </submittedName>
</protein>
<evidence type="ECO:0000313" key="1">
    <source>
        <dbReference type="EMBL" id="CAG8662126.1"/>
    </source>
</evidence>
<dbReference type="OrthoDB" id="2426558at2759"/>
<dbReference type="AlphaFoldDB" id="A0A9N9E2W2"/>
<gene>
    <name evidence="1" type="ORF">DERYTH_LOCUS10770</name>
</gene>
<dbReference type="Proteomes" id="UP000789405">
    <property type="component" value="Unassembled WGS sequence"/>
</dbReference>
<dbReference type="EMBL" id="CAJVPY010006405">
    <property type="protein sequence ID" value="CAG8662126.1"/>
    <property type="molecule type" value="Genomic_DNA"/>
</dbReference>
<feature type="non-terminal residue" evidence="1">
    <location>
        <position position="1"/>
    </location>
</feature>
<proteinExistence type="predicted"/>
<comment type="caution">
    <text evidence="1">The sequence shown here is derived from an EMBL/GenBank/DDBJ whole genome shotgun (WGS) entry which is preliminary data.</text>
</comment>
<accession>A0A9N9E2W2</accession>
<name>A0A9N9E2W2_9GLOM</name>
<evidence type="ECO:0000313" key="2">
    <source>
        <dbReference type="Proteomes" id="UP000789405"/>
    </source>
</evidence>
<organism evidence="1 2">
    <name type="scientific">Dentiscutata erythropus</name>
    <dbReference type="NCBI Taxonomy" id="1348616"/>
    <lineage>
        <taxon>Eukaryota</taxon>
        <taxon>Fungi</taxon>
        <taxon>Fungi incertae sedis</taxon>
        <taxon>Mucoromycota</taxon>
        <taxon>Glomeromycotina</taxon>
        <taxon>Glomeromycetes</taxon>
        <taxon>Diversisporales</taxon>
        <taxon>Gigasporaceae</taxon>
        <taxon>Dentiscutata</taxon>
    </lineage>
</organism>
<keyword evidence="2" id="KW-1185">Reference proteome</keyword>